<feature type="repeat" description="WD" evidence="3">
    <location>
        <begin position="1009"/>
        <end position="1045"/>
    </location>
</feature>
<dbReference type="EMBL" id="JAANBB010000008">
    <property type="protein sequence ID" value="KAF7557010.1"/>
    <property type="molecule type" value="Genomic_DNA"/>
</dbReference>
<dbReference type="InterPro" id="IPR050349">
    <property type="entry name" value="WD_LIS1/nudF_dynein_reg"/>
</dbReference>
<evidence type="ECO:0000313" key="6">
    <source>
        <dbReference type="EMBL" id="KAF7557010.1"/>
    </source>
</evidence>
<dbReference type="Gene3D" id="2.130.10.10">
    <property type="entry name" value="YVTN repeat-like/Quinoprotein amine dehydrogenase"/>
    <property type="match status" value="3"/>
</dbReference>
<evidence type="ECO:0000259" key="5">
    <source>
        <dbReference type="Pfam" id="PF24883"/>
    </source>
</evidence>
<keyword evidence="2" id="KW-0677">Repeat</keyword>
<dbReference type="SUPFAM" id="SSF52540">
    <property type="entry name" value="P-loop containing nucleoside triphosphate hydrolases"/>
    <property type="match status" value="1"/>
</dbReference>
<dbReference type="SUPFAM" id="SSF50974">
    <property type="entry name" value="Nitrous oxide reductase, N-terminal domain"/>
    <property type="match status" value="1"/>
</dbReference>
<name>A0A9P5HFP7_9HYPO</name>
<dbReference type="OrthoDB" id="538223at2759"/>
<dbReference type="InterPro" id="IPR020472">
    <property type="entry name" value="WD40_PAC1"/>
</dbReference>
<feature type="repeat" description="WD" evidence="3">
    <location>
        <begin position="963"/>
        <end position="1004"/>
    </location>
</feature>
<evidence type="ECO:0000256" key="4">
    <source>
        <dbReference type="SAM" id="MobiDB-lite"/>
    </source>
</evidence>
<dbReference type="PRINTS" id="PR00320">
    <property type="entry name" value="GPROTEINBRPT"/>
</dbReference>
<dbReference type="Gene3D" id="3.40.50.300">
    <property type="entry name" value="P-loop containing nucleotide triphosphate hydrolases"/>
    <property type="match status" value="1"/>
</dbReference>
<feature type="compositionally biased region" description="Polar residues" evidence="4">
    <location>
        <begin position="31"/>
        <end position="42"/>
    </location>
</feature>
<feature type="region of interest" description="Disordered" evidence="4">
    <location>
        <begin position="1317"/>
        <end position="1339"/>
    </location>
</feature>
<dbReference type="PROSITE" id="PS50082">
    <property type="entry name" value="WD_REPEATS_2"/>
    <property type="match status" value="7"/>
</dbReference>
<dbReference type="InterPro" id="IPR001680">
    <property type="entry name" value="WD40_rpt"/>
</dbReference>
<feature type="compositionally biased region" description="Basic residues" evidence="4">
    <location>
        <begin position="7"/>
        <end position="16"/>
    </location>
</feature>
<dbReference type="InterPro" id="IPR036322">
    <property type="entry name" value="WD40_repeat_dom_sf"/>
</dbReference>
<protein>
    <recommendedName>
        <fullName evidence="5">Nephrocystin 3-like N-terminal domain-containing protein</fullName>
    </recommendedName>
</protein>
<keyword evidence="7" id="KW-1185">Reference proteome</keyword>
<evidence type="ECO:0000256" key="2">
    <source>
        <dbReference type="ARBA" id="ARBA00022737"/>
    </source>
</evidence>
<dbReference type="InterPro" id="IPR019775">
    <property type="entry name" value="WD40_repeat_CS"/>
</dbReference>
<gene>
    <name evidence="6" type="ORF">G7Z17_g1025</name>
</gene>
<dbReference type="CDD" id="cd00200">
    <property type="entry name" value="WD40"/>
    <property type="match status" value="1"/>
</dbReference>
<dbReference type="InterPro" id="IPR027417">
    <property type="entry name" value="P-loop_NTPase"/>
</dbReference>
<proteinExistence type="predicted"/>
<sequence length="1404" mass="153866">MSSNRPTPKKGKRRARLRELFGAGAKLPKTDSPNTLPNTANQTDEKDAAETSSSDGRSAGTAANDGNTQLANPGELELWDKALKCIEESKEDPKIVAIIQGFGEKPAGDDVHGLAKDIMKGMEREINKQQEDTEQGAWSIKIGQKEYSVRGFVDKTVGILNKFVAVGDVGASFDPVHAALPWAAVRLVLVSLAADSELRGQIIFTIAKVTSLVLQCDIYQRLYTAPEPSLRPPNEFLRPLEASIVGAYTQSLLLLGFVVKHQRSRGKTIRAPFKLADIEDFINRLAEKEEQLARAADNCEKYCNFANRATNEDLLRIAEESCELLFNIYQEFVLSKLLTAEDAGYDSHANEHDAVCLLGTRADLLSGIYEWANGTDSKCIYWLQGMAGTGKSTISRTVARKLASSRVLGASFLFKRGGGDRGKAARFFTTIAAQLVYLHPHLAHLVRDAIKTDGLIANKGIEIQFEKLILEPLKKIKVTPETPKTIVVVVDALDECDSEDDIKLIIHLLSQTTSLTSVRLRCFITSRPELPIRLSFKTIDGKYQDLILHEIPESIIERDISAFLKSRLKQIQVDYNKSVTADRHLPPEWPDPDKVKELVEMALPLFIFAATACRFIEDDRQGGGGPGDRLQQILEYEAYGEFDSTYLPPLKQMIFGLKGARRLAAIKEFKNIVGSITTLASPLSATSLARLLGIAATVVNNRLQRLHSVLDIPIDDNAPVRLFHESFRDFLMHPDQEGQHDFWVDKSDTHKMLAEKCLEMLLKPGHLKEDICGLEMPGSLRNDVERQKIDSCLPPDVRYACLYWVYHLKGSGVKLHDKHRALGFLQLHFLHWLEALSLIGRISESIGLIDELQSLVDFLRDARRFILNCRLAVNQAPLQLYSSALVFAPERSVIRETFQDHISWISTKPIMEHNWNPCLQTLEGHGLVTSVSFSGDGRRLASGSADRTVKIWDAITGALQRTLKGHSTFINSVKFSGDGGQLASGSDDKTVRIWDAATGVLKRTLKGHDSVTSVALSNDGRRLASGSPDGGVKIWDATTGVLQRTLEGDLGYVTSVAFSGDGMRLASGSHHGMARIWDVMTGTLQHTFEGHVDSVNSVAVSGDGRWLVSGSGDGTVKIWDAATGALQRTLEGNGNPISSVDVSGDCRWLASGANNGMVKIWDVATGDLQHTFDGHGTVTSVAVSDNSGQVASGLSYGTVKIWDVTMGKWQHMLEDHNGYVTSVAFSDNGEHTLAGHGDEVSSVAFSGDSGWLVSGSHDKTVKIWDAATGALRNTLEVGTALHILSFDTTGSYLLTDRGPMQLIPTQAQAQSQAQVQAGDKTRSSTAARLPRKPQAQSLRWAVDKPQSHNYSLSPSQSWIKCDGHKTFWLPPDYRPSTSAISQSTATIALGCRTGRVLTIGFAVK</sequence>
<dbReference type="InterPro" id="IPR015943">
    <property type="entry name" value="WD40/YVTN_repeat-like_dom_sf"/>
</dbReference>
<evidence type="ECO:0000313" key="7">
    <source>
        <dbReference type="Proteomes" id="UP000722485"/>
    </source>
</evidence>
<dbReference type="PROSITE" id="PS00678">
    <property type="entry name" value="WD_REPEATS_1"/>
    <property type="match status" value="5"/>
</dbReference>
<dbReference type="SMART" id="SM00320">
    <property type="entry name" value="WD40"/>
    <property type="match status" value="8"/>
</dbReference>
<keyword evidence="1 3" id="KW-0853">WD repeat</keyword>
<dbReference type="SUPFAM" id="SSF50978">
    <property type="entry name" value="WD40 repeat-like"/>
    <property type="match status" value="1"/>
</dbReference>
<evidence type="ECO:0000256" key="3">
    <source>
        <dbReference type="PROSITE-ProRule" id="PRU00221"/>
    </source>
</evidence>
<feature type="repeat" description="WD" evidence="3">
    <location>
        <begin position="1046"/>
        <end position="1087"/>
    </location>
</feature>
<reference evidence="6" key="1">
    <citation type="submission" date="2020-03" db="EMBL/GenBank/DDBJ databases">
        <title>Draft Genome Sequence of Cylindrodendrum hubeiense.</title>
        <authorList>
            <person name="Buettner E."/>
            <person name="Kellner H."/>
        </authorList>
    </citation>
    <scope>NUCLEOTIDE SEQUENCE</scope>
    <source>
        <strain evidence="6">IHI 201604</strain>
    </source>
</reference>
<accession>A0A9P5HFP7</accession>
<evidence type="ECO:0000256" key="1">
    <source>
        <dbReference type="ARBA" id="ARBA00022574"/>
    </source>
</evidence>
<feature type="repeat" description="WD" evidence="3">
    <location>
        <begin position="1130"/>
        <end position="1171"/>
    </location>
</feature>
<dbReference type="InterPro" id="IPR011045">
    <property type="entry name" value="N2O_reductase_N"/>
</dbReference>
<dbReference type="PROSITE" id="PS50294">
    <property type="entry name" value="WD_REPEATS_REGION"/>
    <property type="match status" value="7"/>
</dbReference>
<dbReference type="Pfam" id="PF00400">
    <property type="entry name" value="WD40"/>
    <property type="match status" value="8"/>
</dbReference>
<dbReference type="PANTHER" id="PTHR44129">
    <property type="entry name" value="WD REPEAT-CONTAINING PROTEIN POP1"/>
    <property type="match status" value="1"/>
</dbReference>
<organism evidence="6 7">
    <name type="scientific">Cylindrodendrum hubeiense</name>
    <dbReference type="NCBI Taxonomy" id="595255"/>
    <lineage>
        <taxon>Eukaryota</taxon>
        <taxon>Fungi</taxon>
        <taxon>Dikarya</taxon>
        <taxon>Ascomycota</taxon>
        <taxon>Pezizomycotina</taxon>
        <taxon>Sordariomycetes</taxon>
        <taxon>Hypocreomycetidae</taxon>
        <taxon>Hypocreales</taxon>
        <taxon>Nectriaceae</taxon>
        <taxon>Cylindrodendrum</taxon>
    </lineage>
</organism>
<feature type="repeat" description="WD" evidence="3">
    <location>
        <begin position="1233"/>
        <end position="1274"/>
    </location>
</feature>
<dbReference type="InterPro" id="IPR056884">
    <property type="entry name" value="NPHP3-like_N"/>
</dbReference>
<dbReference type="Pfam" id="PF24883">
    <property type="entry name" value="NPHP3_N"/>
    <property type="match status" value="1"/>
</dbReference>
<feature type="repeat" description="WD" evidence="3">
    <location>
        <begin position="1088"/>
        <end position="1129"/>
    </location>
</feature>
<feature type="region of interest" description="Disordered" evidence="4">
    <location>
        <begin position="1"/>
        <end position="73"/>
    </location>
</feature>
<feature type="repeat" description="WD" evidence="3">
    <location>
        <begin position="928"/>
        <end position="962"/>
    </location>
</feature>
<comment type="caution">
    <text evidence="6">The sequence shown here is derived from an EMBL/GenBank/DDBJ whole genome shotgun (WGS) entry which is preliminary data.</text>
</comment>
<dbReference type="Proteomes" id="UP000722485">
    <property type="component" value="Unassembled WGS sequence"/>
</dbReference>
<feature type="domain" description="Nephrocystin 3-like N-terminal" evidence="5">
    <location>
        <begin position="368"/>
        <end position="527"/>
    </location>
</feature>